<keyword evidence="2" id="KW-1185">Reference proteome</keyword>
<evidence type="ECO:0000313" key="2">
    <source>
        <dbReference type="Proteomes" id="UP000265520"/>
    </source>
</evidence>
<protein>
    <submittedName>
        <fullName evidence="1">Uncharacterized protein</fullName>
    </submittedName>
</protein>
<dbReference type="EMBL" id="LXQA010130489">
    <property type="protein sequence ID" value="MCI22429.1"/>
    <property type="molecule type" value="Genomic_DNA"/>
</dbReference>
<evidence type="ECO:0000313" key="1">
    <source>
        <dbReference type="EMBL" id="MCI22429.1"/>
    </source>
</evidence>
<sequence>LPNLSTKRFSVGAKRSATVISSSTQVSSSGSGSSGTSVSSVLTLEFAGCKLRLYTTRSLSSQLDGA</sequence>
<name>A0A392QEW4_9FABA</name>
<dbReference type="Proteomes" id="UP000265520">
    <property type="component" value="Unassembled WGS sequence"/>
</dbReference>
<proteinExistence type="predicted"/>
<reference evidence="1 2" key="1">
    <citation type="journal article" date="2018" name="Front. Plant Sci.">
        <title>Red Clover (Trifolium pratense) and Zigzag Clover (T. medium) - A Picture of Genomic Similarities and Differences.</title>
        <authorList>
            <person name="Dluhosova J."/>
            <person name="Istvanek J."/>
            <person name="Nedelnik J."/>
            <person name="Repkova J."/>
        </authorList>
    </citation>
    <scope>NUCLEOTIDE SEQUENCE [LARGE SCALE GENOMIC DNA]</scope>
    <source>
        <strain evidence="2">cv. 10/8</strain>
        <tissue evidence="1">Leaf</tissue>
    </source>
</reference>
<organism evidence="1 2">
    <name type="scientific">Trifolium medium</name>
    <dbReference type="NCBI Taxonomy" id="97028"/>
    <lineage>
        <taxon>Eukaryota</taxon>
        <taxon>Viridiplantae</taxon>
        <taxon>Streptophyta</taxon>
        <taxon>Embryophyta</taxon>
        <taxon>Tracheophyta</taxon>
        <taxon>Spermatophyta</taxon>
        <taxon>Magnoliopsida</taxon>
        <taxon>eudicotyledons</taxon>
        <taxon>Gunneridae</taxon>
        <taxon>Pentapetalae</taxon>
        <taxon>rosids</taxon>
        <taxon>fabids</taxon>
        <taxon>Fabales</taxon>
        <taxon>Fabaceae</taxon>
        <taxon>Papilionoideae</taxon>
        <taxon>50 kb inversion clade</taxon>
        <taxon>NPAAA clade</taxon>
        <taxon>Hologalegina</taxon>
        <taxon>IRL clade</taxon>
        <taxon>Trifolieae</taxon>
        <taxon>Trifolium</taxon>
    </lineage>
</organism>
<accession>A0A392QEW4</accession>
<dbReference type="AlphaFoldDB" id="A0A392QEW4"/>
<comment type="caution">
    <text evidence="1">The sequence shown here is derived from an EMBL/GenBank/DDBJ whole genome shotgun (WGS) entry which is preliminary data.</text>
</comment>
<feature type="non-terminal residue" evidence="1">
    <location>
        <position position="1"/>
    </location>
</feature>